<keyword evidence="5" id="KW-0255">Endonuclease</keyword>
<name>A0A438DTA3_VITVI</name>
<evidence type="ECO:0000259" key="10">
    <source>
        <dbReference type="Pfam" id="PF17917"/>
    </source>
</evidence>
<dbReference type="InterPro" id="IPR043502">
    <property type="entry name" value="DNA/RNA_pol_sf"/>
</dbReference>
<evidence type="ECO:0000259" key="9">
    <source>
        <dbReference type="Pfam" id="PF03732"/>
    </source>
</evidence>
<dbReference type="AlphaFoldDB" id="A0A438DTA3"/>
<dbReference type="Gene3D" id="2.40.70.10">
    <property type="entry name" value="Acid Proteases"/>
    <property type="match status" value="1"/>
</dbReference>
<dbReference type="Pfam" id="PF03732">
    <property type="entry name" value="Retrotrans_gag"/>
    <property type="match status" value="1"/>
</dbReference>
<feature type="domain" description="Reverse transcriptase RNase H-like" evidence="10">
    <location>
        <begin position="1062"/>
        <end position="1163"/>
    </location>
</feature>
<accession>A0A438DTA3</accession>
<dbReference type="FunFam" id="3.10.20.370:FF:000001">
    <property type="entry name" value="Retrovirus-related Pol polyprotein from transposon 17.6-like protein"/>
    <property type="match status" value="1"/>
</dbReference>
<gene>
    <name evidence="11" type="primary">pol_960</name>
    <name evidence="11" type="ORF">CK203_077533</name>
</gene>
<protein>
    <recommendedName>
        <fullName evidence="1">RNA-directed DNA polymerase</fullName>
        <ecNumber evidence="1">2.7.7.49</ecNumber>
    </recommendedName>
</protein>
<dbReference type="Gene3D" id="3.10.10.10">
    <property type="entry name" value="HIV Type 1 Reverse Transcriptase, subunit A, domain 1"/>
    <property type="match status" value="1"/>
</dbReference>
<dbReference type="GO" id="GO:0016787">
    <property type="term" value="F:hydrolase activity"/>
    <property type="evidence" value="ECO:0007669"/>
    <property type="project" value="UniProtKB-KW"/>
</dbReference>
<organism evidence="11 12">
    <name type="scientific">Vitis vinifera</name>
    <name type="common">Grape</name>
    <dbReference type="NCBI Taxonomy" id="29760"/>
    <lineage>
        <taxon>Eukaryota</taxon>
        <taxon>Viridiplantae</taxon>
        <taxon>Streptophyta</taxon>
        <taxon>Embryophyta</taxon>
        <taxon>Tracheophyta</taxon>
        <taxon>Spermatophyta</taxon>
        <taxon>Magnoliopsida</taxon>
        <taxon>eudicotyledons</taxon>
        <taxon>Gunneridae</taxon>
        <taxon>Pentapetalae</taxon>
        <taxon>rosids</taxon>
        <taxon>Vitales</taxon>
        <taxon>Vitaceae</taxon>
        <taxon>Viteae</taxon>
        <taxon>Vitis</taxon>
    </lineage>
</organism>
<keyword evidence="4" id="KW-0540">Nuclease</keyword>
<keyword evidence="6" id="KW-0378">Hydrolase</keyword>
<proteinExistence type="predicted"/>
<dbReference type="EMBL" id="QGNW01001503">
    <property type="protein sequence ID" value="RVW38727.1"/>
    <property type="molecule type" value="Genomic_DNA"/>
</dbReference>
<evidence type="ECO:0000259" key="8">
    <source>
        <dbReference type="Pfam" id="PF00078"/>
    </source>
</evidence>
<dbReference type="Pfam" id="PF00078">
    <property type="entry name" value="RVT_1"/>
    <property type="match status" value="1"/>
</dbReference>
<feature type="domain" description="Retrotransposon gag" evidence="9">
    <location>
        <begin position="190"/>
        <end position="266"/>
    </location>
</feature>
<dbReference type="SUPFAM" id="SSF56672">
    <property type="entry name" value="DNA/RNA polymerases"/>
    <property type="match status" value="1"/>
</dbReference>
<dbReference type="PANTHER" id="PTHR37984">
    <property type="entry name" value="PROTEIN CBG26694"/>
    <property type="match status" value="1"/>
</dbReference>
<dbReference type="Gene3D" id="3.30.70.270">
    <property type="match status" value="2"/>
</dbReference>
<dbReference type="Pfam" id="PF17917">
    <property type="entry name" value="RT_RNaseH"/>
    <property type="match status" value="1"/>
</dbReference>
<dbReference type="CDD" id="cd09274">
    <property type="entry name" value="RNase_HI_RT_Ty3"/>
    <property type="match status" value="1"/>
</dbReference>
<dbReference type="InterPro" id="IPR050951">
    <property type="entry name" value="Retrovirus_Pol_polyprotein"/>
</dbReference>
<dbReference type="InterPro" id="IPR041373">
    <property type="entry name" value="RT_RNaseH"/>
</dbReference>
<reference evidence="11 12" key="1">
    <citation type="journal article" date="2018" name="PLoS Genet.">
        <title>Population sequencing reveals clonal diversity and ancestral inbreeding in the grapevine cultivar Chardonnay.</title>
        <authorList>
            <person name="Roach M.J."/>
            <person name="Johnson D.L."/>
            <person name="Bohlmann J."/>
            <person name="van Vuuren H.J."/>
            <person name="Jones S.J."/>
            <person name="Pretorius I.S."/>
            <person name="Schmidt S.A."/>
            <person name="Borneman A.R."/>
        </authorList>
    </citation>
    <scope>NUCLEOTIDE SEQUENCE [LARGE SCALE GENOMIC DNA]</scope>
    <source>
        <strain evidence="12">cv. Chardonnay</strain>
        <tissue evidence="11">Leaf</tissue>
    </source>
</reference>
<dbReference type="GO" id="GO:0003964">
    <property type="term" value="F:RNA-directed DNA polymerase activity"/>
    <property type="evidence" value="ECO:0007669"/>
    <property type="project" value="UniProtKB-KW"/>
</dbReference>
<evidence type="ECO:0000256" key="6">
    <source>
        <dbReference type="ARBA" id="ARBA00022801"/>
    </source>
</evidence>
<evidence type="ECO:0000256" key="1">
    <source>
        <dbReference type="ARBA" id="ARBA00012493"/>
    </source>
</evidence>
<evidence type="ECO:0000256" key="4">
    <source>
        <dbReference type="ARBA" id="ARBA00022722"/>
    </source>
</evidence>
<dbReference type="EC" id="2.7.7.49" evidence="1"/>
<evidence type="ECO:0000256" key="5">
    <source>
        <dbReference type="ARBA" id="ARBA00022759"/>
    </source>
</evidence>
<dbReference type="GO" id="GO:0004519">
    <property type="term" value="F:endonuclease activity"/>
    <property type="evidence" value="ECO:0007669"/>
    <property type="project" value="UniProtKB-KW"/>
</dbReference>
<dbReference type="FunFam" id="3.30.70.270:FF:000020">
    <property type="entry name" value="Transposon Tf2-6 polyprotein-like Protein"/>
    <property type="match status" value="1"/>
</dbReference>
<evidence type="ECO:0000256" key="7">
    <source>
        <dbReference type="ARBA" id="ARBA00022918"/>
    </source>
</evidence>
<dbReference type="PANTHER" id="PTHR37984:SF5">
    <property type="entry name" value="PROTEIN NYNRIN-LIKE"/>
    <property type="match status" value="1"/>
</dbReference>
<keyword evidence="3" id="KW-0548">Nucleotidyltransferase</keyword>
<feature type="domain" description="Reverse transcriptase" evidence="8">
    <location>
        <begin position="817"/>
        <end position="971"/>
    </location>
</feature>
<comment type="caution">
    <text evidence="11">The sequence shown here is derived from an EMBL/GenBank/DDBJ whole genome shotgun (WGS) entry which is preliminary data.</text>
</comment>
<dbReference type="CDD" id="cd01647">
    <property type="entry name" value="RT_LTR"/>
    <property type="match status" value="1"/>
</dbReference>
<keyword evidence="7" id="KW-0695">RNA-directed DNA polymerase</keyword>
<evidence type="ECO:0000313" key="11">
    <source>
        <dbReference type="EMBL" id="RVW38727.1"/>
    </source>
</evidence>
<evidence type="ECO:0000256" key="3">
    <source>
        <dbReference type="ARBA" id="ARBA00022695"/>
    </source>
</evidence>
<dbReference type="Proteomes" id="UP000288805">
    <property type="component" value="Unassembled WGS sequence"/>
</dbReference>
<sequence>MEYIIALCQANQRCKEENQRKKSNNQHFCMAVRNFAHHAKPLKATKGFRTPCQLSHESNGLTAMGTNQMAPLSGKVTKYIDMTFVISSWIRDIERKLVKIETPRETELEVCLNIMDVPPEDQNSQHGQEDNFNAYQSMRDRMHPPRMSAPSCIVPPTEQLIIRPHIVPLLPTFHGIESENPYSHIKEFEEGLPRSIRTWTDLQAEFLKKFFPTHRTNGLKRQILNFSAKENEKFYECWERYMEVINACPHHGFDTWLLVSYFYDGMSFSMKQLLETMCGGDFMSKNTEEAMDFLNYVARVSRGWDEPNPREVGRMKSQPNAKGGMYVLNKDIDMKAKVAAMARRLEELEMKKVQEVQAISETSVQAMPCSICQSYEHLVEECPTIPAPPQYTQPTQAPQQASNLEQAIVNLSKVVGDFVGDQKSINAQLNQRIDSVENTLKKIMDGMQNDLSQKIDNVQYTISRLTNLNTMQKKGKFPSQPQQNPKGIHEVEAQEGESSKVREVKAVITLRSGKEVDQPTSKLKHDEESVAKKKRDLCTIKRGLNVNKKAFLTEQVSAIIQCKSPVKYKDLGCPTISMSIRGTCVEKALLALGASVNLLPYSVYKQLGLGELKPTSITLSLAYRSVKIPRGMIKDVLVQVDKFYYPVDFVVLDTDPVVKGTNYVPIILGRPFLATSNAIINCRNGVMQLTFGNMTLELNIFHLYKKHIHPEEKEELKYAYLEEDKQFPIVISSALTIHQEDCLLEVLRRCKKAIGWKISNLKGISPLVCTHHIYMEDEATPVRQPQRRLNPHIQEVVRAKVLKLLQAGEDVSTHLTTGWRVCINYRKLNAVTRNNHFPLPFMDQVLKRVSGHPFYCFLDGYSGYFQIEIDVEDQEKTTFTCPFGTHAYKRMSFGLCNAPATFQRCMLSIFSDMVERIMEVFMDDITIYGSTFDECLVNLEAVLNRCIEKDLVLNWEKCHFMVHQGIVLGHSISKEGIEVDKAKVELIVKLPSPTKVKGVRQFLGHVGFYKRFIKDFSKLARPLCELLVKDAKFIWDDRCQRSFEELKLFLTTAPIVRAPKWQLPFEVMCDASDFAIGVVLGQREDGKPYVIYYASKTLNEAQRNYTTTEKKFLATVFALDKFHAYLVGSFIVVFTDHSTLKYLLTKQDAKARLIRWIILLQEFNL</sequence>
<dbReference type="InterPro" id="IPR021109">
    <property type="entry name" value="Peptidase_aspartic_dom_sf"/>
</dbReference>
<keyword evidence="2" id="KW-0808">Transferase</keyword>
<dbReference type="InterPro" id="IPR005162">
    <property type="entry name" value="Retrotrans_gag_dom"/>
</dbReference>
<evidence type="ECO:0000313" key="12">
    <source>
        <dbReference type="Proteomes" id="UP000288805"/>
    </source>
</evidence>
<dbReference type="InterPro" id="IPR043128">
    <property type="entry name" value="Rev_trsase/Diguanyl_cyclase"/>
</dbReference>
<dbReference type="CDD" id="cd00303">
    <property type="entry name" value="retropepsin_like"/>
    <property type="match status" value="1"/>
</dbReference>
<evidence type="ECO:0000256" key="2">
    <source>
        <dbReference type="ARBA" id="ARBA00022679"/>
    </source>
</evidence>
<dbReference type="InterPro" id="IPR000477">
    <property type="entry name" value="RT_dom"/>
</dbReference>